<dbReference type="Proteomes" id="UP000315017">
    <property type="component" value="Chromosome"/>
</dbReference>
<evidence type="ECO:0000259" key="2">
    <source>
        <dbReference type="Pfam" id="PF13751"/>
    </source>
</evidence>
<evidence type="ECO:0000313" key="3">
    <source>
        <dbReference type="EMBL" id="QDU26185.1"/>
    </source>
</evidence>
<name>A0A517Y7L6_9BACT</name>
<dbReference type="OrthoDB" id="231317at2"/>
<dbReference type="AlphaFoldDB" id="A0A517Y7L6"/>
<accession>A0A517Y7L6</accession>
<dbReference type="EMBL" id="CP036274">
    <property type="protein sequence ID" value="QDU26185.1"/>
    <property type="molecule type" value="Genomic_DNA"/>
</dbReference>
<dbReference type="Pfam" id="PF13751">
    <property type="entry name" value="DDE_Tnp_1_6"/>
    <property type="match status" value="1"/>
</dbReference>
<evidence type="ECO:0000256" key="1">
    <source>
        <dbReference type="SAM" id="MobiDB-lite"/>
    </source>
</evidence>
<proteinExistence type="predicted"/>
<organism evidence="3 4">
    <name type="scientific">Anatilimnocola aggregata</name>
    <dbReference type="NCBI Taxonomy" id="2528021"/>
    <lineage>
        <taxon>Bacteria</taxon>
        <taxon>Pseudomonadati</taxon>
        <taxon>Planctomycetota</taxon>
        <taxon>Planctomycetia</taxon>
        <taxon>Pirellulales</taxon>
        <taxon>Pirellulaceae</taxon>
        <taxon>Anatilimnocola</taxon>
    </lineage>
</organism>
<protein>
    <recommendedName>
        <fullName evidence="2">Transposase DDE domain-containing protein</fullName>
    </recommendedName>
</protein>
<evidence type="ECO:0000313" key="4">
    <source>
        <dbReference type="Proteomes" id="UP000315017"/>
    </source>
</evidence>
<reference evidence="3 4" key="1">
    <citation type="submission" date="2019-02" db="EMBL/GenBank/DDBJ databases">
        <title>Deep-cultivation of Planctomycetes and their phenomic and genomic characterization uncovers novel biology.</title>
        <authorList>
            <person name="Wiegand S."/>
            <person name="Jogler M."/>
            <person name="Boedeker C."/>
            <person name="Pinto D."/>
            <person name="Vollmers J."/>
            <person name="Rivas-Marin E."/>
            <person name="Kohn T."/>
            <person name="Peeters S.H."/>
            <person name="Heuer A."/>
            <person name="Rast P."/>
            <person name="Oberbeckmann S."/>
            <person name="Bunk B."/>
            <person name="Jeske O."/>
            <person name="Meyerdierks A."/>
            <person name="Storesund J.E."/>
            <person name="Kallscheuer N."/>
            <person name="Luecker S."/>
            <person name="Lage O.M."/>
            <person name="Pohl T."/>
            <person name="Merkel B.J."/>
            <person name="Hornburger P."/>
            <person name="Mueller R.-W."/>
            <person name="Bruemmer F."/>
            <person name="Labrenz M."/>
            <person name="Spormann A.M."/>
            <person name="Op den Camp H."/>
            <person name="Overmann J."/>
            <person name="Amann R."/>
            <person name="Jetten M.S.M."/>
            <person name="Mascher T."/>
            <person name="Medema M.H."/>
            <person name="Devos D.P."/>
            <person name="Kaster A.-K."/>
            <person name="Ovreas L."/>
            <person name="Rohde M."/>
            <person name="Galperin M.Y."/>
            <person name="Jogler C."/>
        </authorList>
    </citation>
    <scope>NUCLEOTIDE SEQUENCE [LARGE SCALE GENOMIC DNA]</scope>
    <source>
        <strain evidence="3 4">ETA_A8</strain>
    </source>
</reference>
<feature type="domain" description="Transposase DDE" evidence="2">
    <location>
        <begin position="42"/>
        <end position="156"/>
    </location>
</feature>
<gene>
    <name evidence="3" type="ORF">ETAA8_12600</name>
</gene>
<dbReference type="InterPro" id="IPR025668">
    <property type="entry name" value="Tnp_DDE_dom"/>
</dbReference>
<feature type="region of interest" description="Disordered" evidence="1">
    <location>
        <begin position="25"/>
        <end position="50"/>
    </location>
</feature>
<keyword evidence="4" id="KW-1185">Reference proteome</keyword>
<sequence length="174" mass="20168">MNKCRCRFLTFHPEQYQRHVQLDSRSANSQLARGLPDANTTSEKGARGRRIRERYQAASATCAACPLRARCVLSKKGRPRGRQVSREYFEPHRERHAQKMATPEAQELYPLHRHPSERPFAMIKRHFGLSQFLLRGLGAVRDEWRWATVPFNLHPLLSLIPSRAWGPGEFQQPT</sequence>
<dbReference type="KEGG" id="aagg:ETAA8_12600"/>